<feature type="non-terminal residue" evidence="3">
    <location>
        <position position="1"/>
    </location>
</feature>
<keyword evidence="4" id="KW-1185">Reference proteome</keyword>
<reference evidence="3 4" key="1">
    <citation type="submission" date="2021-06" db="EMBL/GenBank/DDBJ databases">
        <authorList>
            <person name="Kallberg Y."/>
            <person name="Tangrot J."/>
            <person name="Rosling A."/>
        </authorList>
    </citation>
    <scope>NUCLEOTIDE SEQUENCE [LARGE SCALE GENOMIC DNA]</scope>
    <source>
        <strain evidence="3 4">120-4 pot B 10/14</strain>
    </source>
</reference>
<protein>
    <submittedName>
        <fullName evidence="3">45312_t:CDS:1</fullName>
    </submittedName>
</protein>
<evidence type="ECO:0000256" key="1">
    <source>
        <dbReference type="SAM" id="MobiDB-lite"/>
    </source>
</evidence>
<comment type="caution">
    <text evidence="3">The sequence shown here is derived from an EMBL/GenBank/DDBJ whole genome shotgun (WGS) entry which is preliminary data.</text>
</comment>
<name>A0ABN7W6P1_GIGMA</name>
<accession>A0ABN7W6P1</accession>
<dbReference type="InterPro" id="IPR003450">
    <property type="entry name" value="Replication_origin-bd"/>
</dbReference>
<dbReference type="Pfam" id="PF02399">
    <property type="entry name" value="Herpes_ori_bp"/>
    <property type="match status" value="1"/>
</dbReference>
<dbReference type="EMBL" id="CAJVQB010033163">
    <property type="protein sequence ID" value="CAG8819352.1"/>
    <property type="molecule type" value="Genomic_DNA"/>
</dbReference>
<gene>
    <name evidence="3" type="ORF">GMARGA_LOCUS27284</name>
</gene>
<evidence type="ECO:0000313" key="3">
    <source>
        <dbReference type="EMBL" id="CAG8819352.1"/>
    </source>
</evidence>
<dbReference type="Proteomes" id="UP000789901">
    <property type="component" value="Unassembled WGS sequence"/>
</dbReference>
<organism evidence="3 4">
    <name type="scientific">Gigaspora margarita</name>
    <dbReference type="NCBI Taxonomy" id="4874"/>
    <lineage>
        <taxon>Eukaryota</taxon>
        <taxon>Fungi</taxon>
        <taxon>Fungi incertae sedis</taxon>
        <taxon>Mucoromycota</taxon>
        <taxon>Glomeromycotina</taxon>
        <taxon>Glomeromycetes</taxon>
        <taxon>Diversisporales</taxon>
        <taxon>Gigasporaceae</taxon>
        <taxon>Gigaspora</taxon>
    </lineage>
</organism>
<feature type="region of interest" description="Disordered" evidence="1">
    <location>
        <begin position="727"/>
        <end position="757"/>
    </location>
</feature>
<evidence type="ECO:0000259" key="2">
    <source>
        <dbReference type="Pfam" id="PF02399"/>
    </source>
</evidence>
<proteinExistence type="predicted"/>
<evidence type="ECO:0000313" key="4">
    <source>
        <dbReference type="Proteomes" id="UP000789901"/>
    </source>
</evidence>
<feature type="domain" description="Replication origin-binding protein" evidence="2">
    <location>
        <begin position="186"/>
        <end position="269"/>
    </location>
</feature>
<sequence>KRPAISSVKEEYRELENYLVQPKWDPSKIWPQTFSSEKEEKKFQPIEDETALSNGASLKNYKPDHKELVFGKVTEISAKPKRGIVERIDDTISNPHPLVGLLEMMINVEKLKDAPEVYPDFLGIEKMTTLIHSPPGTWKTTTLREIIMVLKNKVHDFSSLPCHIWVSYRKSLSNESKTKLDKLKASVQVKSLFHIEFTARPFVAILDEANAIMRQMSSGTNAQESENAICDVLRSVRHVLAMDAFANTSTLTFLQTYHGENIRIVDNKYQPHIGETVEFIYNPNSGAETMRIGYEFLRQGKCVAFVSTRAVIARALIEKASKLLKPDNLPVRAHAYYGDMDGKQRQKDFSNINIAWGKLDCVAYTNTVKAGISFEITGHFDVVIAITNIATLVHVEAFVQILYRIRDCPRRIVFVFYQKNSNELFRSPGHENIRAELESARPNNLPTAIKGHCEWNNNTISYKVDSSPAIITFIEVEHQKRLSARYFIETLCSLIASTGASLQLIKMDESRGVIGNRKRVCNEIRAKALVIKNTDFNAVATFRNLSHEEAEVLKFDQERSISDTIALKCFYIWNLYCKDMTQKHFLRLFYFRRQGHDEENAMKGLKAEENVQWKIACYKAKEHLKKSVAEDLRKSYSANHWKAIRELFQILGFTSIDDKRTLPGDTALESFMRSCERFIEIRNQSLLLFGFKSRAKKTPDLHLAIKMINAIASNWCGYAVESDKKRIGPKGQQPYDGLGFGDKGALELPPYRPKTDNNIQEVFDSIGQEK</sequence>